<keyword evidence="6 7" id="KW-0472">Membrane</keyword>
<name>A0A0N7LQ97_9RHOB</name>
<keyword evidence="4 7" id="KW-0812">Transmembrane</keyword>
<feature type="transmembrane region" description="Helical" evidence="7">
    <location>
        <begin position="158"/>
        <end position="179"/>
    </location>
</feature>
<feature type="transmembrane region" description="Helical" evidence="7">
    <location>
        <begin position="118"/>
        <end position="138"/>
    </location>
</feature>
<sequence>MKQDSRQITQTFAAWAIPVSVTVLLLKLLAWWVTGSVALLSDALESVVNVAAALLAFFAVRISGMPPDKKHPFGHKKAEYLSAVVEGTLIVLAALLIIREAVFALPDPHLVGEPFLGIAINVGATCLNGIWAFLLLRVGRRESSPALEASGKHILTDIMTSVGVVVGLLIAMATGWLILDPIIAILVALNILWEGWKVIRNSVDGLMDASLVDGELTSVRETIEANLGPALEYHDLRGRRSANMIFVEFHLVVDGAMSVAAAHDICDDIEAALNRKFPGSVFVIHLEPDSELKSTRA</sequence>
<dbReference type="Pfam" id="PF16916">
    <property type="entry name" value="ZT_dimer"/>
    <property type="match status" value="1"/>
</dbReference>
<evidence type="ECO:0000256" key="3">
    <source>
        <dbReference type="ARBA" id="ARBA00022448"/>
    </source>
</evidence>
<evidence type="ECO:0000313" key="10">
    <source>
        <dbReference type="EMBL" id="CUH47412.1"/>
    </source>
</evidence>
<keyword evidence="5 7" id="KW-1133">Transmembrane helix</keyword>
<dbReference type="PANTHER" id="PTHR43840">
    <property type="entry name" value="MITOCHONDRIAL METAL TRANSPORTER 1-RELATED"/>
    <property type="match status" value="1"/>
</dbReference>
<dbReference type="SUPFAM" id="SSF161111">
    <property type="entry name" value="Cation efflux protein transmembrane domain-like"/>
    <property type="match status" value="1"/>
</dbReference>
<accession>A0A0N7LQ97</accession>
<organism evidence="10 11">
    <name type="scientific">Ruegeria atlantica</name>
    <dbReference type="NCBI Taxonomy" id="81569"/>
    <lineage>
        <taxon>Bacteria</taxon>
        <taxon>Pseudomonadati</taxon>
        <taxon>Pseudomonadota</taxon>
        <taxon>Alphaproteobacteria</taxon>
        <taxon>Rhodobacterales</taxon>
        <taxon>Roseobacteraceae</taxon>
        <taxon>Ruegeria</taxon>
    </lineage>
</organism>
<dbReference type="RefSeq" id="WP_058277087.1">
    <property type="nucleotide sequence ID" value="NZ_CYPU01000023.1"/>
</dbReference>
<evidence type="ECO:0000256" key="4">
    <source>
        <dbReference type="ARBA" id="ARBA00022692"/>
    </source>
</evidence>
<dbReference type="AlphaFoldDB" id="A0A0N7LQ97"/>
<proteinExistence type="inferred from homology"/>
<protein>
    <submittedName>
        <fullName evidence="10">Ferrous-iron efflux pump FieF</fullName>
    </submittedName>
</protein>
<dbReference type="GO" id="GO:0015086">
    <property type="term" value="F:cadmium ion transmembrane transporter activity"/>
    <property type="evidence" value="ECO:0007669"/>
    <property type="project" value="TreeGrafter"/>
</dbReference>
<dbReference type="GeneID" id="55492828"/>
<dbReference type="EMBL" id="CYPU01000023">
    <property type="protein sequence ID" value="CUH47412.1"/>
    <property type="molecule type" value="Genomic_DNA"/>
</dbReference>
<feature type="domain" description="Cation efflux protein cytoplasmic" evidence="9">
    <location>
        <begin position="215"/>
        <end position="288"/>
    </location>
</feature>
<dbReference type="InterPro" id="IPR058533">
    <property type="entry name" value="Cation_efflux_TM"/>
</dbReference>
<dbReference type="Gene3D" id="3.30.70.1350">
    <property type="entry name" value="Cation efflux protein, cytoplasmic domain"/>
    <property type="match status" value="1"/>
</dbReference>
<evidence type="ECO:0000256" key="1">
    <source>
        <dbReference type="ARBA" id="ARBA00004141"/>
    </source>
</evidence>
<feature type="transmembrane region" description="Helical" evidence="7">
    <location>
        <begin position="80"/>
        <end position="98"/>
    </location>
</feature>
<evidence type="ECO:0000256" key="7">
    <source>
        <dbReference type="SAM" id="Phobius"/>
    </source>
</evidence>
<dbReference type="InterPro" id="IPR050291">
    <property type="entry name" value="CDF_Transporter"/>
</dbReference>
<evidence type="ECO:0000256" key="2">
    <source>
        <dbReference type="ARBA" id="ARBA00008114"/>
    </source>
</evidence>
<dbReference type="OrthoDB" id="9806522at2"/>
<dbReference type="GO" id="GO:0015341">
    <property type="term" value="F:zinc efflux antiporter activity"/>
    <property type="evidence" value="ECO:0007669"/>
    <property type="project" value="TreeGrafter"/>
</dbReference>
<comment type="similarity">
    <text evidence="2">Belongs to the cation diffusion facilitator (CDF) transporter (TC 2.A.4) family.</text>
</comment>
<dbReference type="GO" id="GO:0006882">
    <property type="term" value="P:intracellular zinc ion homeostasis"/>
    <property type="evidence" value="ECO:0007669"/>
    <property type="project" value="TreeGrafter"/>
</dbReference>
<keyword evidence="3" id="KW-0813">Transport</keyword>
<dbReference type="Pfam" id="PF01545">
    <property type="entry name" value="Cation_efflux"/>
    <property type="match status" value="1"/>
</dbReference>
<gene>
    <name evidence="10" type="primary">fieF</name>
    <name evidence="10" type="ORF">RUA4292_01582</name>
</gene>
<reference evidence="10 11" key="1">
    <citation type="submission" date="2015-09" db="EMBL/GenBank/DDBJ databases">
        <authorList>
            <consortium name="Swine Surveillance"/>
        </authorList>
    </citation>
    <scope>NUCLEOTIDE SEQUENCE [LARGE SCALE GENOMIC DNA]</scope>
    <source>
        <strain evidence="10 11">CECT 4292</strain>
    </source>
</reference>
<dbReference type="InterPro" id="IPR002524">
    <property type="entry name" value="Cation_efflux"/>
</dbReference>
<dbReference type="PANTHER" id="PTHR43840:SF15">
    <property type="entry name" value="MITOCHONDRIAL METAL TRANSPORTER 1-RELATED"/>
    <property type="match status" value="1"/>
</dbReference>
<comment type="subcellular location">
    <subcellularLocation>
        <location evidence="1">Membrane</location>
        <topology evidence="1">Multi-pass membrane protein</topology>
    </subcellularLocation>
</comment>
<dbReference type="Gene3D" id="1.20.1510.10">
    <property type="entry name" value="Cation efflux protein transmembrane domain"/>
    <property type="match status" value="1"/>
</dbReference>
<feature type="transmembrane region" description="Helical" evidence="7">
    <location>
        <begin position="39"/>
        <end position="60"/>
    </location>
</feature>
<evidence type="ECO:0000259" key="9">
    <source>
        <dbReference type="Pfam" id="PF16916"/>
    </source>
</evidence>
<dbReference type="GO" id="GO:0015093">
    <property type="term" value="F:ferrous iron transmembrane transporter activity"/>
    <property type="evidence" value="ECO:0007669"/>
    <property type="project" value="TreeGrafter"/>
</dbReference>
<dbReference type="InterPro" id="IPR027469">
    <property type="entry name" value="Cation_efflux_TMD_sf"/>
</dbReference>
<evidence type="ECO:0000256" key="6">
    <source>
        <dbReference type="ARBA" id="ARBA00023136"/>
    </source>
</evidence>
<evidence type="ECO:0000259" key="8">
    <source>
        <dbReference type="Pfam" id="PF01545"/>
    </source>
</evidence>
<dbReference type="InterPro" id="IPR027470">
    <property type="entry name" value="Cation_efflux_CTD"/>
</dbReference>
<dbReference type="NCBIfam" id="TIGR01297">
    <property type="entry name" value="CDF"/>
    <property type="match status" value="1"/>
</dbReference>
<evidence type="ECO:0000313" key="11">
    <source>
        <dbReference type="Proteomes" id="UP000050783"/>
    </source>
</evidence>
<dbReference type="InterPro" id="IPR036837">
    <property type="entry name" value="Cation_efflux_CTD_sf"/>
</dbReference>
<dbReference type="SUPFAM" id="SSF160240">
    <property type="entry name" value="Cation efflux protein cytoplasmic domain-like"/>
    <property type="match status" value="1"/>
</dbReference>
<feature type="transmembrane region" description="Helical" evidence="7">
    <location>
        <begin position="12"/>
        <end position="33"/>
    </location>
</feature>
<dbReference type="GO" id="GO:0005886">
    <property type="term" value="C:plasma membrane"/>
    <property type="evidence" value="ECO:0007669"/>
    <property type="project" value="TreeGrafter"/>
</dbReference>
<feature type="domain" description="Cation efflux protein transmembrane" evidence="8">
    <location>
        <begin position="19"/>
        <end position="207"/>
    </location>
</feature>
<evidence type="ECO:0000256" key="5">
    <source>
        <dbReference type="ARBA" id="ARBA00022989"/>
    </source>
</evidence>
<dbReference type="Proteomes" id="UP000050783">
    <property type="component" value="Unassembled WGS sequence"/>
</dbReference>
<dbReference type="STRING" id="81569.RUM4293_03958"/>